<dbReference type="EMBL" id="BGZK01000048">
    <property type="protein sequence ID" value="GBP11954.1"/>
    <property type="molecule type" value="Genomic_DNA"/>
</dbReference>
<sequence length="93" mass="10509">MVAAAHGHSQTQGSHECVADHLETNRIINGMVQAAGRVKRGRGKWITGTLTHWMKCDNRSCYFTSVFYERRISQPVLVLQQSWPKHGSTTENL</sequence>
<keyword evidence="2" id="KW-1185">Reference proteome</keyword>
<dbReference type="AlphaFoldDB" id="A0A4C1TCT9"/>
<dbReference type="Proteomes" id="UP000299102">
    <property type="component" value="Unassembled WGS sequence"/>
</dbReference>
<evidence type="ECO:0000313" key="1">
    <source>
        <dbReference type="EMBL" id="GBP11954.1"/>
    </source>
</evidence>
<accession>A0A4C1TCT9</accession>
<proteinExistence type="predicted"/>
<reference evidence="1 2" key="1">
    <citation type="journal article" date="2019" name="Commun. Biol.">
        <title>The bagworm genome reveals a unique fibroin gene that provides high tensile strength.</title>
        <authorList>
            <person name="Kono N."/>
            <person name="Nakamura H."/>
            <person name="Ohtoshi R."/>
            <person name="Tomita M."/>
            <person name="Numata K."/>
            <person name="Arakawa K."/>
        </authorList>
    </citation>
    <scope>NUCLEOTIDE SEQUENCE [LARGE SCALE GENOMIC DNA]</scope>
</reference>
<comment type="caution">
    <text evidence="1">The sequence shown here is derived from an EMBL/GenBank/DDBJ whole genome shotgun (WGS) entry which is preliminary data.</text>
</comment>
<protein>
    <submittedName>
        <fullName evidence="1">Uncharacterized protein</fullName>
    </submittedName>
</protein>
<gene>
    <name evidence="1" type="ORF">EVAR_74571_1</name>
</gene>
<organism evidence="1 2">
    <name type="scientific">Eumeta variegata</name>
    <name type="common">Bagworm moth</name>
    <name type="synonym">Eumeta japonica</name>
    <dbReference type="NCBI Taxonomy" id="151549"/>
    <lineage>
        <taxon>Eukaryota</taxon>
        <taxon>Metazoa</taxon>
        <taxon>Ecdysozoa</taxon>
        <taxon>Arthropoda</taxon>
        <taxon>Hexapoda</taxon>
        <taxon>Insecta</taxon>
        <taxon>Pterygota</taxon>
        <taxon>Neoptera</taxon>
        <taxon>Endopterygota</taxon>
        <taxon>Lepidoptera</taxon>
        <taxon>Glossata</taxon>
        <taxon>Ditrysia</taxon>
        <taxon>Tineoidea</taxon>
        <taxon>Psychidae</taxon>
        <taxon>Oiketicinae</taxon>
        <taxon>Eumeta</taxon>
    </lineage>
</organism>
<name>A0A4C1TCT9_EUMVA</name>
<evidence type="ECO:0000313" key="2">
    <source>
        <dbReference type="Proteomes" id="UP000299102"/>
    </source>
</evidence>